<evidence type="ECO:0000256" key="1">
    <source>
        <dbReference type="ARBA" id="ARBA00006484"/>
    </source>
</evidence>
<accession>A0A285CTD9</accession>
<proteinExistence type="inferred from homology"/>
<dbReference type="PRINTS" id="PR00080">
    <property type="entry name" value="SDRFAMILY"/>
</dbReference>
<dbReference type="OrthoDB" id="9775296at2"/>
<dbReference type="PANTHER" id="PTHR44196">
    <property type="entry name" value="DEHYDROGENASE/REDUCTASE SDR FAMILY MEMBER 7B"/>
    <property type="match status" value="1"/>
</dbReference>
<protein>
    <submittedName>
        <fullName evidence="4">Short-subunit dehydrogenase</fullName>
    </submittedName>
</protein>
<dbReference type="EMBL" id="OAOP01000004">
    <property type="protein sequence ID" value="SNX70318.1"/>
    <property type="molecule type" value="Genomic_DNA"/>
</dbReference>
<evidence type="ECO:0000313" key="4">
    <source>
        <dbReference type="EMBL" id="SNX70318.1"/>
    </source>
</evidence>
<dbReference type="InterPro" id="IPR036291">
    <property type="entry name" value="NAD(P)-bd_dom_sf"/>
</dbReference>
<organism evidence="4 5">
    <name type="scientific">Bacillus oleivorans</name>
    <dbReference type="NCBI Taxonomy" id="1448271"/>
    <lineage>
        <taxon>Bacteria</taxon>
        <taxon>Bacillati</taxon>
        <taxon>Bacillota</taxon>
        <taxon>Bacilli</taxon>
        <taxon>Bacillales</taxon>
        <taxon>Bacillaceae</taxon>
        <taxon>Bacillus</taxon>
    </lineage>
</organism>
<keyword evidence="2" id="KW-0560">Oxidoreductase</keyword>
<dbReference type="PRINTS" id="PR00081">
    <property type="entry name" value="GDHRDH"/>
</dbReference>
<dbReference type="CDD" id="cd05233">
    <property type="entry name" value="SDR_c"/>
    <property type="match status" value="1"/>
</dbReference>
<keyword evidence="5" id="KW-1185">Reference proteome</keyword>
<dbReference type="Proteomes" id="UP000219546">
    <property type="component" value="Unassembled WGS sequence"/>
</dbReference>
<dbReference type="GO" id="GO:0016020">
    <property type="term" value="C:membrane"/>
    <property type="evidence" value="ECO:0007669"/>
    <property type="project" value="TreeGrafter"/>
</dbReference>
<comment type="similarity">
    <text evidence="1 3">Belongs to the short-chain dehydrogenases/reductases (SDR) family.</text>
</comment>
<name>A0A285CTD9_9BACI</name>
<dbReference type="PANTHER" id="PTHR44196:SF1">
    <property type="entry name" value="DEHYDROGENASE_REDUCTASE SDR FAMILY MEMBER 7B"/>
    <property type="match status" value="1"/>
</dbReference>
<sequence length="225" mass="25287">MRAILITGGGTGLGRELAHLFAKEGFHVMLCGRREEPLLYVKDEIEREGGSAEAFVLNITDLDAIQQFIVNTGRAEKIEILINNAGVGHFGAFEEVKLSDIEVMMDTNFYGPLYLCKTLIPFLKNRNNGTIINIISTAGLRGKANETGYCASKFAFRGLGESLQKEYENSIHIVNVFMGGMNTPFWEDRSYVKNPESFMNPHHIAQTIMEQYQTSQEIKIERKKS</sequence>
<dbReference type="AlphaFoldDB" id="A0A285CTD9"/>
<dbReference type="Pfam" id="PF00106">
    <property type="entry name" value="adh_short"/>
    <property type="match status" value="1"/>
</dbReference>
<dbReference type="RefSeq" id="WP_097158449.1">
    <property type="nucleotide sequence ID" value="NZ_JBEPMQ010000010.1"/>
</dbReference>
<reference evidence="4 5" key="1">
    <citation type="submission" date="2017-08" db="EMBL/GenBank/DDBJ databases">
        <authorList>
            <person name="de Groot N.N."/>
        </authorList>
    </citation>
    <scope>NUCLEOTIDE SEQUENCE [LARGE SCALE GENOMIC DNA]</scope>
    <source>
        <strain evidence="4 5">JC228</strain>
    </source>
</reference>
<evidence type="ECO:0000256" key="3">
    <source>
        <dbReference type="RuleBase" id="RU000363"/>
    </source>
</evidence>
<gene>
    <name evidence="4" type="ORF">SAMN05877753_10440</name>
</gene>
<dbReference type="Gene3D" id="3.40.50.720">
    <property type="entry name" value="NAD(P)-binding Rossmann-like Domain"/>
    <property type="match status" value="1"/>
</dbReference>
<evidence type="ECO:0000256" key="2">
    <source>
        <dbReference type="ARBA" id="ARBA00023002"/>
    </source>
</evidence>
<dbReference type="InterPro" id="IPR002347">
    <property type="entry name" value="SDR_fam"/>
</dbReference>
<dbReference type="SUPFAM" id="SSF51735">
    <property type="entry name" value="NAD(P)-binding Rossmann-fold domains"/>
    <property type="match status" value="1"/>
</dbReference>
<dbReference type="GO" id="GO:0016491">
    <property type="term" value="F:oxidoreductase activity"/>
    <property type="evidence" value="ECO:0007669"/>
    <property type="project" value="UniProtKB-KW"/>
</dbReference>
<evidence type="ECO:0000313" key="5">
    <source>
        <dbReference type="Proteomes" id="UP000219546"/>
    </source>
</evidence>